<proteinExistence type="inferred from homology"/>
<comment type="similarity">
    <text evidence="1 4">Belongs to the aldehyde dehydrogenase family.</text>
</comment>
<dbReference type="PROSITE" id="PS00687">
    <property type="entry name" value="ALDEHYDE_DEHYDR_GLU"/>
    <property type="match status" value="1"/>
</dbReference>
<keyword evidence="7" id="KW-1185">Reference proteome</keyword>
<evidence type="ECO:0000256" key="1">
    <source>
        <dbReference type="ARBA" id="ARBA00009986"/>
    </source>
</evidence>
<dbReference type="InterPro" id="IPR010102">
    <property type="entry name" value="Succ_semiAld_DH"/>
</dbReference>
<dbReference type="FunFam" id="3.40.605.10:FF:000005">
    <property type="entry name" value="Succinate-semialdehyde dehydrogenase I"/>
    <property type="match status" value="1"/>
</dbReference>
<comment type="caution">
    <text evidence="6">The sequence shown here is derived from an EMBL/GenBank/DDBJ whole genome shotgun (WGS) entry which is preliminary data.</text>
</comment>
<evidence type="ECO:0000256" key="4">
    <source>
        <dbReference type="RuleBase" id="RU003345"/>
    </source>
</evidence>
<evidence type="ECO:0000259" key="5">
    <source>
        <dbReference type="Pfam" id="PF00171"/>
    </source>
</evidence>
<dbReference type="OrthoDB" id="6187633at2"/>
<evidence type="ECO:0000256" key="2">
    <source>
        <dbReference type="ARBA" id="ARBA00023002"/>
    </source>
</evidence>
<accession>A0A3A3FZ28</accession>
<dbReference type="Pfam" id="PF00171">
    <property type="entry name" value="Aldedh"/>
    <property type="match status" value="1"/>
</dbReference>
<dbReference type="InterPro" id="IPR016160">
    <property type="entry name" value="Ald_DH_CS_CYS"/>
</dbReference>
<dbReference type="Proteomes" id="UP000266327">
    <property type="component" value="Unassembled WGS sequence"/>
</dbReference>
<evidence type="ECO:0000313" key="6">
    <source>
        <dbReference type="EMBL" id="RJG01413.1"/>
    </source>
</evidence>
<evidence type="ECO:0000256" key="3">
    <source>
        <dbReference type="PROSITE-ProRule" id="PRU10007"/>
    </source>
</evidence>
<dbReference type="InterPro" id="IPR016163">
    <property type="entry name" value="Ald_DH_C"/>
</dbReference>
<dbReference type="AlphaFoldDB" id="A0A3A3FZ28"/>
<feature type="active site" evidence="3">
    <location>
        <position position="263"/>
    </location>
</feature>
<dbReference type="InterPro" id="IPR016162">
    <property type="entry name" value="Ald_DH_N"/>
</dbReference>
<dbReference type="GO" id="GO:0005829">
    <property type="term" value="C:cytosol"/>
    <property type="evidence" value="ECO:0007669"/>
    <property type="project" value="TreeGrafter"/>
</dbReference>
<dbReference type="SUPFAM" id="SSF53720">
    <property type="entry name" value="ALDH-like"/>
    <property type="match status" value="1"/>
</dbReference>
<dbReference type="Gene3D" id="3.40.309.10">
    <property type="entry name" value="Aldehyde Dehydrogenase, Chain A, domain 2"/>
    <property type="match status" value="1"/>
</dbReference>
<reference evidence="7" key="1">
    <citation type="submission" date="2018-09" db="EMBL/GenBank/DDBJ databases">
        <authorList>
            <person name="Zhu H."/>
        </authorList>
    </citation>
    <scope>NUCLEOTIDE SEQUENCE [LARGE SCALE GENOMIC DNA]</scope>
    <source>
        <strain evidence="7">K1S02-23</strain>
    </source>
</reference>
<dbReference type="NCBIfam" id="NF008415">
    <property type="entry name" value="PRK11241.1"/>
    <property type="match status" value="1"/>
</dbReference>
<dbReference type="InterPro" id="IPR015590">
    <property type="entry name" value="Aldehyde_DH_dom"/>
</dbReference>
<dbReference type="PANTHER" id="PTHR43353">
    <property type="entry name" value="SUCCINATE-SEMIALDEHYDE DEHYDROGENASE, MITOCHONDRIAL"/>
    <property type="match status" value="1"/>
</dbReference>
<name>A0A3A3FZ28_9BURK</name>
<dbReference type="NCBIfam" id="TIGR01780">
    <property type="entry name" value="SSADH"/>
    <property type="match status" value="1"/>
</dbReference>
<keyword evidence="2 4" id="KW-0560">Oxidoreductase</keyword>
<sequence>MNQADFSGIRLQDPTLLRQQCYIDGAWVDADQGATIVVENPANGAAIGSVPKMGRAETRRAIDAAAAAMPAWQTKSGKERAAILRKWFDLLLANQEDLAVIMTTEQGKPLAESRGEIAYAASYVEWFAEEAKRVYGDTIPAPTSDRRIVVIKQPVGVCAAITPWNFPAAMITRKAAPALAAGCTMVVKPASQTPFSALALCVLAERAGIPRGVLSCVTGSATEIGSELTANPTVRKLTFTGSTEIGKLLIQQCAATVKKTSMELGGNAPFIVFDDADLDAAVKGAMIAKYRNAGQTCVCANRILVQEGVYDAFVERFAAAVCALKVGHGLEAGTVIGPLIDANAVGKAEEHVADAVQKGGRIVVGGKRHALGGNFYAPTILADATPDMAIFREETFSPVAPIFRFKTEEEAIRMANDTEFGLASYFYGRDIGRVWRVAEALEYGMVGINEGLISTELAPFGGIKESGNGREGSKYGIQDYLEIKYLCMGGI</sequence>
<dbReference type="PROSITE" id="PS00070">
    <property type="entry name" value="ALDEHYDE_DEHYDR_CYS"/>
    <property type="match status" value="1"/>
</dbReference>
<protein>
    <submittedName>
        <fullName evidence="6">NADP-dependent succinate-semialdehyde dehydrogenase I</fullName>
    </submittedName>
</protein>
<dbReference type="GO" id="GO:0004777">
    <property type="term" value="F:succinate-semialdehyde dehydrogenase (NAD+) activity"/>
    <property type="evidence" value="ECO:0007669"/>
    <property type="project" value="TreeGrafter"/>
</dbReference>
<gene>
    <name evidence="6" type="ORF">D3878_07300</name>
</gene>
<dbReference type="InterPro" id="IPR016161">
    <property type="entry name" value="Ald_DH/histidinol_DH"/>
</dbReference>
<dbReference type="RefSeq" id="WP_119784861.1">
    <property type="nucleotide sequence ID" value="NZ_QYUQ01000002.1"/>
</dbReference>
<dbReference type="PANTHER" id="PTHR43353:SF5">
    <property type="entry name" value="SUCCINATE-SEMIALDEHYDE DEHYDROGENASE, MITOCHONDRIAL"/>
    <property type="match status" value="1"/>
</dbReference>
<dbReference type="FunFam" id="3.40.309.10:FF:000004">
    <property type="entry name" value="Succinate-semialdehyde dehydrogenase I"/>
    <property type="match status" value="1"/>
</dbReference>
<dbReference type="Gene3D" id="3.40.605.10">
    <property type="entry name" value="Aldehyde Dehydrogenase, Chain A, domain 1"/>
    <property type="match status" value="1"/>
</dbReference>
<dbReference type="InterPro" id="IPR029510">
    <property type="entry name" value="Ald_DH_CS_GLU"/>
</dbReference>
<dbReference type="GO" id="GO:0009450">
    <property type="term" value="P:gamma-aminobutyric acid catabolic process"/>
    <property type="evidence" value="ECO:0007669"/>
    <property type="project" value="InterPro"/>
</dbReference>
<dbReference type="InterPro" id="IPR050740">
    <property type="entry name" value="Aldehyde_DH_Superfamily"/>
</dbReference>
<evidence type="ECO:0000313" key="7">
    <source>
        <dbReference type="Proteomes" id="UP000266327"/>
    </source>
</evidence>
<organism evidence="6 7">
    <name type="scientific">Noviherbaspirillum sedimenti</name>
    <dbReference type="NCBI Taxonomy" id="2320865"/>
    <lineage>
        <taxon>Bacteria</taxon>
        <taxon>Pseudomonadati</taxon>
        <taxon>Pseudomonadota</taxon>
        <taxon>Betaproteobacteria</taxon>
        <taxon>Burkholderiales</taxon>
        <taxon>Oxalobacteraceae</taxon>
        <taxon>Noviherbaspirillum</taxon>
    </lineage>
</organism>
<dbReference type="EMBL" id="QYUQ01000002">
    <property type="protein sequence ID" value="RJG01413.1"/>
    <property type="molecule type" value="Genomic_DNA"/>
</dbReference>
<dbReference type="CDD" id="cd07103">
    <property type="entry name" value="ALDH_F5_SSADH_GabD"/>
    <property type="match status" value="1"/>
</dbReference>
<feature type="domain" description="Aldehyde dehydrogenase" evidence="5">
    <location>
        <begin position="27"/>
        <end position="485"/>
    </location>
</feature>